<dbReference type="PANTHER" id="PTHR36167:SF4">
    <property type="entry name" value="FUNGAL N-TERMINAL DOMAIN-CONTAINING PROTEIN"/>
    <property type="match status" value="1"/>
</dbReference>
<feature type="compositionally biased region" description="Basic and acidic residues" evidence="1">
    <location>
        <begin position="1093"/>
        <end position="1103"/>
    </location>
</feature>
<evidence type="ECO:0000313" key="5">
    <source>
        <dbReference type="Proteomes" id="UP000606974"/>
    </source>
</evidence>
<feature type="compositionally biased region" description="Basic and acidic residues" evidence="1">
    <location>
        <begin position="944"/>
        <end position="953"/>
    </location>
</feature>
<dbReference type="Proteomes" id="UP000606974">
    <property type="component" value="Unassembled WGS sequence"/>
</dbReference>
<feature type="compositionally biased region" description="Basic and acidic residues" evidence="1">
    <location>
        <begin position="403"/>
        <end position="413"/>
    </location>
</feature>
<evidence type="ECO:0000259" key="3">
    <source>
        <dbReference type="Pfam" id="PF22893"/>
    </source>
</evidence>
<feature type="compositionally biased region" description="Polar residues" evidence="1">
    <location>
        <begin position="958"/>
        <end position="976"/>
    </location>
</feature>
<reference evidence="4" key="1">
    <citation type="submission" date="2020-02" db="EMBL/GenBank/DDBJ databases">
        <authorList>
            <person name="Palmer J.M."/>
        </authorList>
    </citation>
    <scope>NUCLEOTIDE SEQUENCE</scope>
    <source>
        <strain evidence="4">EPUS1.4</strain>
        <tissue evidence="4">Thallus</tissue>
    </source>
</reference>
<dbReference type="GO" id="GO:0006355">
    <property type="term" value="P:regulation of DNA-templated transcription"/>
    <property type="evidence" value="ECO:0007669"/>
    <property type="project" value="InterPro"/>
</dbReference>
<proteinExistence type="predicted"/>
<evidence type="ECO:0000256" key="1">
    <source>
        <dbReference type="SAM" id="MobiDB-lite"/>
    </source>
</evidence>
<dbReference type="OrthoDB" id="3045089at2759"/>
<gene>
    <name evidence="4" type="ORF">GJ744_010700</name>
</gene>
<dbReference type="AlphaFoldDB" id="A0A8H7AED0"/>
<dbReference type="Pfam" id="PF17111">
    <property type="entry name" value="PigL_N"/>
    <property type="match status" value="1"/>
</dbReference>
<dbReference type="InterPro" id="IPR054464">
    <property type="entry name" value="ULD_fung"/>
</dbReference>
<dbReference type="Pfam" id="PF22893">
    <property type="entry name" value="ULD_2"/>
    <property type="match status" value="1"/>
</dbReference>
<protein>
    <recommendedName>
        <fullName evidence="6">Fungal N-terminal domain-containing protein</fullName>
    </recommendedName>
</protein>
<feature type="region of interest" description="Disordered" evidence="1">
    <location>
        <begin position="1088"/>
        <end position="1179"/>
    </location>
</feature>
<dbReference type="InterPro" id="IPR031348">
    <property type="entry name" value="PigL_N"/>
</dbReference>
<keyword evidence="5" id="KW-1185">Reference proteome</keyword>
<evidence type="ECO:0000259" key="2">
    <source>
        <dbReference type="Pfam" id="PF17111"/>
    </source>
</evidence>
<feature type="region of interest" description="Disordered" evidence="1">
    <location>
        <begin position="925"/>
        <end position="1072"/>
    </location>
</feature>
<evidence type="ECO:0000313" key="4">
    <source>
        <dbReference type="EMBL" id="KAF7507383.1"/>
    </source>
</evidence>
<organism evidence="4 5">
    <name type="scientific">Endocarpon pusillum</name>
    <dbReference type="NCBI Taxonomy" id="364733"/>
    <lineage>
        <taxon>Eukaryota</taxon>
        <taxon>Fungi</taxon>
        <taxon>Dikarya</taxon>
        <taxon>Ascomycota</taxon>
        <taxon>Pezizomycotina</taxon>
        <taxon>Eurotiomycetes</taxon>
        <taxon>Chaetothyriomycetidae</taxon>
        <taxon>Verrucariales</taxon>
        <taxon>Verrucariaceae</taxon>
        <taxon>Endocarpon</taxon>
    </lineage>
</organism>
<accession>A0A8H7AED0</accession>
<dbReference type="InterPro" id="IPR039327">
    <property type="entry name" value="CON7-like"/>
</dbReference>
<feature type="compositionally biased region" description="Low complexity" evidence="1">
    <location>
        <begin position="774"/>
        <end position="785"/>
    </location>
</feature>
<sequence length="1179" mass="128828">MDSASYPPAVIQAGYFVPPAPPSHPYAANSYLSAPSGYTSKVSNVHAPFTSTPYSQTTLYEDVPTDSLNSLQLALDEVKHLSRMTDPLSVVASVVAVASAAVKVSQTLYKVAAALGGANSEVESIASEVELFSDVLEDLREIIEEAEDIITPKALKHANSLLLKCQDVFETIQQMLAPYKDTDRISFWQSIQWAFRRERVNPVRYRLEALKSTLVVWLGTVRLAQYRSSSSAIDSSSDRKDKKYLLDVEKSIVRNSSAIVRWQRAEAEASQSYNPYGQAYPAIAYTPTTPSKEIQWMSHLVPYTNDSKSGPQNQALQLGAVQLSPSIPRSISNIEVLKTVNVLLAKWTTLDVSAEDLSESRTATGKTGRSKRDVEKATGTRRPALARRLGRDAESSGIKKTKANKEQPREMLRTKKTQPLSVKGIDNGNRESKAEDDASTQTDGVAESIRKERVGDNATDTDDVQAFDSIIADASGDEASDDNVRVVISNGPPSDISSPKYAPSSASYVYPPVSQPYPQAGHTETIASHRQAYTAGPQIEYAQKVTSDSHPPDHTVPYGLVPQAQAPIPTSSWGNSYQIPSPYSMPMFGPPPPKAPPPSKTLNGKEIMARVQEMLLKNKEENISREKAGLAQIAAANAAREKTYRKEMEAAVLRANMNAERVIAESIARVQKEAEIKEFDMEHGVIHFKDAVGRRFIFPFKRCRTWRDMQTLVCQSFFHVETLKPYVVDGQYDLLDSDGAIILPQVWDSVIEPGQTIEMHLWSLPGQDSTQDESASTASAPSTAPGTDLGVLQYLDGTPSPSPKPPNLNPLSESAFLHPPEAPQPPPAIAEEDSEAQSTPTRKRSKDRPRTLGTSGESSSDESTKSEYAGGSEVDGAESSVVPWQEALHRSFEKHAEEFQRTWDTITEAAKAEAEREILRKWLKESSGSKDQEEDHQIQTQAKDLIEQPKNTDRPAIQQLQMQLPASVSGSPSANPYATEAPRSLLALGSRTESKHDVASALETSPLSAGPSWLCSECRSPLSRGKQTEDPLPDIGSDQTPQSPPRKPTMAQGVVPQLSSDMSPPPNINKSIAERLDLVEKILQYQGNVQGQAKEEEKERLAPLEKTVQKPGNGYAPAPALMTPPITEPELSQSYTLSSAKTPSKNGTVSTKERKGPSLRSSFRARLFGRAKSDSGAVH</sequence>
<name>A0A8H7AED0_9EURO</name>
<comment type="caution">
    <text evidence="4">The sequence shown here is derived from an EMBL/GenBank/DDBJ whole genome shotgun (WGS) entry which is preliminary data.</text>
</comment>
<evidence type="ECO:0008006" key="6">
    <source>
        <dbReference type="Google" id="ProtNLM"/>
    </source>
</evidence>
<feature type="region of interest" description="Disordered" evidence="1">
    <location>
        <begin position="766"/>
        <end position="882"/>
    </location>
</feature>
<feature type="compositionally biased region" description="Polar residues" evidence="1">
    <location>
        <begin position="1130"/>
        <end position="1150"/>
    </location>
</feature>
<feature type="domain" description="Azaphilone pigments biosynthesis cluster protein L N-terminal" evidence="2">
    <location>
        <begin position="85"/>
        <end position="232"/>
    </location>
</feature>
<dbReference type="EMBL" id="JAACFV010000070">
    <property type="protein sequence ID" value="KAF7507383.1"/>
    <property type="molecule type" value="Genomic_DNA"/>
</dbReference>
<dbReference type="PANTHER" id="PTHR36167">
    <property type="entry name" value="C2H2 FINGER DOMAIN TRANSCRIPTION FACTOR (EUROFUNG)-RELATED"/>
    <property type="match status" value="1"/>
</dbReference>
<feature type="region of interest" description="Disordered" evidence="1">
    <location>
        <begin position="356"/>
        <end position="462"/>
    </location>
</feature>
<feature type="compositionally biased region" description="Basic and acidic residues" evidence="1">
    <location>
        <begin position="925"/>
        <end position="937"/>
    </location>
</feature>
<feature type="domain" description="Ubiquitin-like" evidence="3">
    <location>
        <begin position="684"/>
        <end position="763"/>
    </location>
</feature>